<keyword evidence="3" id="KW-1185">Reference proteome</keyword>
<sequence length="33" mass="3911">MNKNESQITYSNTGKLSDERSDQSEQHQWQQGR</sequence>
<proteinExistence type="predicted"/>
<dbReference type="AlphaFoldDB" id="A0A3N7FHB1"/>
<feature type="compositionally biased region" description="Polar residues" evidence="1">
    <location>
        <begin position="1"/>
        <end position="15"/>
    </location>
</feature>
<dbReference type="InParanoid" id="A0A3N7FHB1"/>
<dbReference type="EMBL" id="CM009297">
    <property type="protein sequence ID" value="RQO94702.1"/>
    <property type="molecule type" value="Genomic_DNA"/>
</dbReference>
<feature type="region of interest" description="Disordered" evidence="1">
    <location>
        <begin position="1"/>
        <end position="33"/>
    </location>
</feature>
<feature type="compositionally biased region" description="Basic and acidic residues" evidence="1">
    <location>
        <begin position="16"/>
        <end position="25"/>
    </location>
</feature>
<evidence type="ECO:0000313" key="3">
    <source>
        <dbReference type="Proteomes" id="UP000006729"/>
    </source>
</evidence>
<evidence type="ECO:0000313" key="2">
    <source>
        <dbReference type="EMBL" id="RQO94702.1"/>
    </source>
</evidence>
<reference evidence="2 3" key="1">
    <citation type="journal article" date="2006" name="Science">
        <title>The genome of black cottonwood, Populus trichocarpa (Torr. &amp; Gray).</title>
        <authorList>
            <person name="Tuskan G.A."/>
            <person name="Difazio S."/>
            <person name="Jansson S."/>
            <person name="Bohlmann J."/>
            <person name="Grigoriev I."/>
            <person name="Hellsten U."/>
            <person name="Putnam N."/>
            <person name="Ralph S."/>
            <person name="Rombauts S."/>
            <person name="Salamov A."/>
            <person name="Schein J."/>
            <person name="Sterck L."/>
            <person name="Aerts A."/>
            <person name="Bhalerao R.R."/>
            <person name="Bhalerao R.P."/>
            <person name="Blaudez D."/>
            <person name="Boerjan W."/>
            <person name="Brun A."/>
            <person name="Brunner A."/>
            <person name="Busov V."/>
            <person name="Campbell M."/>
            <person name="Carlson J."/>
            <person name="Chalot M."/>
            <person name="Chapman J."/>
            <person name="Chen G.L."/>
            <person name="Cooper D."/>
            <person name="Coutinho P.M."/>
            <person name="Couturier J."/>
            <person name="Covert S."/>
            <person name="Cronk Q."/>
            <person name="Cunningham R."/>
            <person name="Davis J."/>
            <person name="Degroeve S."/>
            <person name="Dejardin A."/>
            <person name="Depamphilis C."/>
            <person name="Detter J."/>
            <person name="Dirks B."/>
            <person name="Dubchak I."/>
            <person name="Duplessis S."/>
            <person name="Ehlting J."/>
            <person name="Ellis B."/>
            <person name="Gendler K."/>
            <person name="Goodstein D."/>
            <person name="Gribskov M."/>
            <person name="Grimwood J."/>
            <person name="Groover A."/>
            <person name="Gunter L."/>
            <person name="Hamberger B."/>
            <person name="Heinze B."/>
            <person name="Helariutta Y."/>
            <person name="Henrissat B."/>
            <person name="Holligan D."/>
            <person name="Holt R."/>
            <person name="Huang W."/>
            <person name="Islam-Faridi N."/>
            <person name="Jones S."/>
            <person name="Jones-Rhoades M."/>
            <person name="Jorgensen R."/>
            <person name="Joshi C."/>
            <person name="Kangasjarvi J."/>
            <person name="Karlsson J."/>
            <person name="Kelleher C."/>
            <person name="Kirkpatrick R."/>
            <person name="Kirst M."/>
            <person name="Kohler A."/>
            <person name="Kalluri U."/>
            <person name="Larimer F."/>
            <person name="Leebens-Mack J."/>
            <person name="Leple J.C."/>
            <person name="Locascio P."/>
            <person name="Lou Y."/>
            <person name="Lucas S."/>
            <person name="Martin F."/>
            <person name="Montanini B."/>
            <person name="Napoli C."/>
            <person name="Nelson D.R."/>
            <person name="Nelson C."/>
            <person name="Nieminen K."/>
            <person name="Nilsson O."/>
            <person name="Pereda V."/>
            <person name="Peter G."/>
            <person name="Philippe R."/>
            <person name="Pilate G."/>
            <person name="Poliakov A."/>
            <person name="Razumovskaya J."/>
            <person name="Richardson P."/>
            <person name="Rinaldi C."/>
            <person name="Ritland K."/>
            <person name="Rouze P."/>
            <person name="Ryaboy D."/>
            <person name="Schmutz J."/>
            <person name="Schrader J."/>
            <person name="Segerman B."/>
            <person name="Shin H."/>
            <person name="Siddiqui A."/>
            <person name="Sterky F."/>
            <person name="Terry A."/>
            <person name="Tsai C.J."/>
            <person name="Uberbacher E."/>
            <person name="Unneberg P."/>
            <person name="Vahala J."/>
            <person name="Wall K."/>
            <person name="Wessler S."/>
            <person name="Yang G."/>
            <person name="Yin T."/>
            <person name="Douglas C."/>
            <person name="Marra M."/>
            <person name="Sandberg G."/>
            <person name="Van de Peer Y."/>
            <person name="Rokhsar D."/>
        </authorList>
    </citation>
    <scope>NUCLEOTIDE SEQUENCE [LARGE SCALE GENOMIC DNA]</scope>
    <source>
        <strain evidence="3">cv. Nisqually</strain>
    </source>
</reference>
<evidence type="ECO:0000256" key="1">
    <source>
        <dbReference type="SAM" id="MobiDB-lite"/>
    </source>
</evidence>
<gene>
    <name evidence="2" type="ORF">POPTR_008G149666</name>
</gene>
<accession>A0A3N7FHB1</accession>
<dbReference type="Proteomes" id="UP000006729">
    <property type="component" value="Chromosome 8"/>
</dbReference>
<protein>
    <submittedName>
        <fullName evidence="2">Uncharacterized protein</fullName>
    </submittedName>
</protein>
<organism evidence="2 3">
    <name type="scientific">Populus trichocarpa</name>
    <name type="common">Western balsam poplar</name>
    <name type="synonym">Populus balsamifera subsp. trichocarpa</name>
    <dbReference type="NCBI Taxonomy" id="3694"/>
    <lineage>
        <taxon>Eukaryota</taxon>
        <taxon>Viridiplantae</taxon>
        <taxon>Streptophyta</taxon>
        <taxon>Embryophyta</taxon>
        <taxon>Tracheophyta</taxon>
        <taxon>Spermatophyta</taxon>
        <taxon>Magnoliopsida</taxon>
        <taxon>eudicotyledons</taxon>
        <taxon>Gunneridae</taxon>
        <taxon>Pentapetalae</taxon>
        <taxon>rosids</taxon>
        <taxon>fabids</taxon>
        <taxon>Malpighiales</taxon>
        <taxon>Salicaceae</taxon>
        <taxon>Saliceae</taxon>
        <taxon>Populus</taxon>
    </lineage>
</organism>
<name>A0A3N7FHB1_POPTR</name>